<organism evidence="1 2">
    <name type="scientific">Sorangium cellulosum</name>
    <name type="common">Polyangium cellulosum</name>
    <dbReference type="NCBI Taxonomy" id="56"/>
    <lineage>
        <taxon>Bacteria</taxon>
        <taxon>Pseudomonadati</taxon>
        <taxon>Myxococcota</taxon>
        <taxon>Polyangia</taxon>
        <taxon>Polyangiales</taxon>
        <taxon>Polyangiaceae</taxon>
        <taxon>Sorangium</taxon>
    </lineage>
</organism>
<dbReference type="AlphaFoldDB" id="A0A150PM01"/>
<dbReference type="Proteomes" id="UP000075604">
    <property type="component" value="Unassembled WGS sequence"/>
</dbReference>
<reference evidence="1 2" key="1">
    <citation type="submission" date="2014-02" db="EMBL/GenBank/DDBJ databases">
        <title>The small core and large imbalanced accessory genome model reveals a collaborative survival strategy of Sorangium cellulosum strains in nature.</title>
        <authorList>
            <person name="Han K."/>
            <person name="Peng R."/>
            <person name="Blom J."/>
            <person name="Li Y.-Z."/>
        </authorList>
    </citation>
    <scope>NUCLEOTIDE SEQUENCE [LARGE SCALE GENOMIC DNA]</scope>
    <source>
        <strain evidence="1 2">So0157-18</strain>
    </source>
</reference>
<name>A0A150PM01_SORCE</name>
<gene>
    <name evidence="1" type="ORF">BE04_33570</name>
</gene>
<proteinExistence type="predicted"/>
<accession>A0A150PM01</accession>
<evidence type="ECO:0000313" key="2">
    <source>
        <dbReference type="Proteomes" id="UP000075604"/>
    </source>
</evidence>
<dbReference type="EMBL" id="JELX01002042">
    <property type="protein sequence ID" value="KYF56715.1"/>
    <property type="molecule type" value="Genomic_DNA"/>
</dbReference>
<sequence length="128" mass="13986">MKVAVDVATLLRVQADALDVQARTLRAQADAVETGGAVAQPTPHYATAKSNPLGSARAFLNAHRRGHFHTFKRGREVAALWTDVETWIESRKIVPRECKPVDDADDDRALLIGAGLQLPPANRRAGRR</sequence>
<comment type="caution">
    <text evidence="1">The sequence shown here is derived from an EMBL/GenBank/DDBJ whole genome shotgun (WGS) entry which is preliminary data.</text>
</comment>
<protein>
    <submittedName>
        <fullName evidence="1">Uncharacterized protein</fullName>
    </submittedName>
</protein>
<evidence type="ECO:0000313" key="1">
    <source>
        <dbReference type="EMBL" id="KYF56715.1"/>
    </source>
</evidence>